<keyword evidence="4" id="KW-0720">Serine protease</keyword>
<evidence type="ECO:0000259" key="6">
    <source>
        <dbReference type="Pfam" id="PF00326"/>
    </source>
</evidence>
<dbReference type="InterPro" id="IPR002470">
    <property type="entry name" value="Peptidase_S9A"/>
</dbReference>
<dbReference type="GO" id="GO:0004252">
    <property type="term" value="F:serine-type endopeptidase activity"/>
    <property type="evidence" value="ECO:0007669"/>
    <property type="project" value="InterPro"/>
</dbReference>
<evidence type="ECO:0000256" key="1">
    <source>
        <dbReference type="ARBA" id="ARBA00005228"/>
    </source>
</evidence>
<reference evidence="8 9" key="1">
    <citation type="submission" date="2018-11" db="EMBL/GenBank/DDBJ databases">
        <title>Lysobacter cryohumiis sp. nov., isolated from soil in the Tianshan Mountains, Xinjiang, China.</title>
        <authorList>
            <person name="Luo Y."/>
            <person name="Sheng H."/>
        </authorList>
    </citation>
    <scope>NUCLEOTIDE SEQUENCE [LARGE SCALE GENOMIC DNA]</scope>
    <source>
        <strain evidence="8 9">ZS60</strain>
    </source>
</reference>
<dbReference type="Pfam" id="PF00326">
    <property type="entry name" value="Peptidase_S9"/>
    <property type="match status" value="1"/>
</dbReference>
<evidence type="ECO:0000256" key="3">
    <source>
        <dbReference type="ARBA" id="ARBA00022801"/>
    </source>
</evidence>
<feature type="domain" description="Peptidase S9 prolyl oligopeptidase catalytic" evidence="6">
    <location>
        <begin position="490"/>
        <end position="699"/>
    </location>
</feature>
<sequence length="711" mass="80215">MTLSSQIPATAADAVTATPPDAAKKPHVVRAPHGAHRNDEYYWLRDDTRKNPEMLAYLEAENAFVDAKMAPLKPLEDRVYDEIVGRIKQDDSSVPYRERGWWYYSRFETGQDYPIYARREGSMESAEQVMLDINAMAAGKDYFSVGDWAVTQDNRVLAWAEDDVGRRQYTVRFKDIATGEVYADRIEGVSPNLVWADDNRTVFYVENDPETLLTVRVKKHVLGTPTSDDVLVYEEHDDSFYMGIERTRDDRFVCIGVESTVSSEVRCTPAANPGEFTVLAPRERDVEYDADHLDGRWVIRTNAGGARNFKLMTAPSDATSREQWQEWIGHRDDVFIDGFELFDGFTAVGERSGGLERLSLLRGTPGQASPSSEYVKADEPAYSMGLETNSEPDSEWLRYSYTSLTTPATTYELDTRTGERRLLKQQPVIGYDTTQYVTERLWATARDGTRVPVSIVYKRGFEKNGKAALLQYAYGSYGSSMDPGFNLPVVSLLDRGMVYAIAHIRGGQEMGRSWYEDGKLLHKKNTFTDFIDVTDYLVQQGYAAKDRVAAYGGSAGGLLMGAVSNMAPEKYRVVLSQVPFVDVVTTMLDASIPLTTNEYDEWGNPEEKKYYDYMLTYSPYDNLRAQDYPAMFVGTGLWDSQVQYFEPAKYVARLRDLNTSSRPVLFRTNMEAGHGGKSGRFRRYRELAEMYAFTLDQLGVTPAAGMAPAAE</sequence>
<evidence type="ECO:0000256" key="5">
    <source>
        <dbReference type="SAM" id="MobiDB-lite"/>
    </source>
</evidence>
<dbReference type="InterPro" id="IPR023302">
    <property type="entry name" value="Pept_S9A_N"/>
</dbReference>
<organism evidence="8 9">
    <name type="scientific">Montanilutibacter psychrotolerans</name>
    <dbReference type="NCBI Taxonomy" id="1327343"/>
    <lineage>
        <taxon>Bacteria</taxon>
        <taxon>Pseudomonadati</taxon>
        <taxon>Pseudomonadota</taxon>
        <taxon>Gammaproteobacteria</taxon>
        <taxon>Lysobacterales</taxon>
        <taxon>Lysobacteraceae</taxon>
        <taxon>Montanilutibacter</taxon>
    </lineage>
</organism>
<keyword evidence="3" id="KW-0378">Hydrolase</keyword>
<accession>A0A3M8SPY3</accession>
<comment type="similarity">
    <text evidence="1">Belongs to the peptidase S9A family.</text>
</comment>
<evidence type="ECO:0000259" key="7">
    <source>
        <dbReference type="Pfam" id="PF02897"/>
    </source>
</evidence>
<feature type="domain" description="Peptidase S9A N-terminal" evidence="7">
    <location>
        <begin position="20"/>
        <end position="426"/>
    </location>
</feature>
<evidence type="ECO:0000313" key="9">
    <source>
        <dbReference type="Proteomes" id="UP000267049"/>
    </source>
</evidence>
<evidence type="ECO:0000313" key="8">
    <source>
        <dbReference type="EMBL" id="RNF82853.1"/>
    </source>
</evidence>
<dbReference type="GO" id="GO:0006508">
    <property type="term" value="P:proteolysis"/>
    <property type="evidence" value="ECO:0007669"/>
    <property type="project" value="UniProtKB-KW"/>
</dbReference>
<dbReference type="SUPFAM" id="SSF53474">
    <property type="entry name" value="alpha/beta-Hydrolases"/>
    <property type="match status" value="1"/>
</dbReference>
<dbReference type="EMBL" id="RIBS01000006">
    <property type="protein sequence ID" value="RNF82853.1"/>
    <property type="molecule type" value="Genomic_DNA"/>
</dbReference>
<dbReference type="Gene3D" id="2.130.10.120">
    <property type="entry name" value="Prolyl oligopeptidase, N-terminal domain"/>
    <property type="match status" value="1"/>
</dbReference>
<name>A0A3M8SPY3_9GAMM</name>
<comment type="caution">
    <text evidence="8">The sequence shown here is derived from an EMBL/GenBank/DDBJ whole genome shotgun (WGS) entry which is preliminary data.</text>
</comment>
<dbReference type="PRINTS" id="PR00862">
    <property type="entry name" value="PROLIGOPTASE"/>
</dbReference>
<dbReference type="PANTHER" id="PTHR11757">
    <property type="entry name" value="PROTEASE FAMILY S9A OLIGOPEPTIDASE"/>
    <property type="match status" value="1"/>
</dbReference>
<dbReference type="SUPFAM" id="SSF50993">
    <property type="entry name" value="Peptidase/esterase 'gauge' domain"/>
    <property type="match status" value="1"/>
</dbReference>
<proteinExistence type="inferred from homology"/>
<keyword evidence="2" id="KW-0645">Protease</keyword>
<evidence type="ECO:0000256" key="4">
    <source>
        <dbReference type="ARBA" id="ARBA00022825"/>
    </source>
</evidence>
<feature type="region of interest" description="Disordered" evidence="5">
    <location>
        <begin position="1"/>
        <end position="26"/>
    </location>
</feature>
<dbReference type="Gene3D" id="3.40.50.1820">
    <property type="entry name" value="alpha/beta hydrolase"/>
    <property type="match status" value="1"/>
</dbReference>
<keyword evidence="9" id="KW-1185">Reference proteome</keyword>
<dbReference type="FunFam" id="3.40.50.1820:FF:000005">
    <property type="entry name" value="Prolyl endopeptidase"/>
    <property type="match status" value="1"/>
</dbReference>
<dbReference type="PANTHER" id="PTHR11757:SF19">
    <property type="entry name" value="PROLYL ENDOPEPTIDASE-LIKE"/>
    <property type="match status" value="1"/>
</dbReference>
<dbReference type="OrthoDB" id="9801421at2"/>
<dbReference type="Proteomes" id="UP000267049">
    <property type="component" value="Unassembled WGS sequence"/>
</dbReference>
<dbReference type="AlphaFoldDB" id="A0A3M8SPY3"/>
<protein>
    <submittedName>
        <fullName evidence="8">S9 family peptidase</fullName>
    </submittedName>
</protein>
<dbReference type="Pfam" id="PF02897">
    <property type="entry name" value="Peptidase_S9_N"/>
    <property type="match status" value="1"/>
</dbReference>
<dbReference type="InterPro" id="IPR051543">
    <property type="entry name" value="Serine_Peptidase_S9A"/>
</dbReference>
<dbReference type="InterPro" id="IPR001375">
    <property type="entry name" value="Peptidase_S9_cat"/>
</dbReference>
<feature type="compositionally biased region" description="Low complexity" evidence="5">
    <location>
        <begin position="8"/>
        <end position="21"/>
    </location>
</feature>
<evidence type="ECO:0000256" key="2">
    <source>
        <dbReference type="ARBA" id="ARBA00022670"/>
    </source>
</evidence>
<gene>
    <name evidence="8" type="ORF">EER27_13170</name>
</gene>
<dbReference type="InterPro" id="IPR029058">
    <property type="entry name" value="AB_hydrolase_fold"/>
</dbReference>